<comment type="caution">
    <text evidence="14">The sequence shown here is derived from an EMBL/GenBank/DDBJ whole genome shotgun (WGS) entry which is preliminary data.</text>
</comment>
<dbReference type="AlphaFoldDB" id="A0A1F6VJ85"/>
<keyword evidence="5" id="KW-0276">Fatty acid metabolism</keyword>
<feature type="transmembrane region" description="Helical" evidence="12">
    <location>
        <begin position="181"/>
        <end position="198"/>
    </location>
</feature>
<evidence type="ECO:0000256" key="9">
    <source>
        <dbReference type="ARBA" id="ARBA00023098"/>
    </source>
</evidence>
<evidence type="ECO:0000256" key="2">
    <source>
        <dbReference type="ARBA" id="ARBA00008749"/>
    </source>
</evidence>
<dbReference type="PANTHER" id="PTHR11351:SF31">
    <property type="entry name" value="DESATURASE 1, ISOFORM A-RELATED"/>
    <property type="match status" value="1"/>
</dbReference>
<sequence>MSNNNNSTQLPTTSWGATLRTWLDNGANADTPDASRRIEWIRTTPFFAVHLGCVGVIWVGWSTTAITVAAALYALRMVAITGFYHRYFAHRTFHTSRAMQFLFALLGACAVQRGPLWWASHHRHHHARSDEKDDAHSPQQHGFLWSHVGWFMTRANFRTRLDLVGDLARYPELRFLDRYDALLPLALAGTLYAVGALLEHTAPQLGTSGAQLLVWGFCISTVVLYHATFSVNSLAHTIGGRRYATRDHSRNNWWLALLTFGEGWHNNHHHFPGSARQGFYWWEVDITYYVLRALAATGLVWNLKPVPVAIRNARRIER</sequence>
<protein>
    <submittedName>
        <fullName evidence="14">Stearoyl-CoA 9-desaturase</fullName>
    </submittedName>
</protein>
<organism evidence="14 15">
    <name type="scientific">Candidatus Muproteobacteria bacterium RBG_16_60_9</name>
    <dbReference type="NCBI Taxonomy" id="1817755"/>
    <lineage>
        <taxon>Bacteria</taxon>
        <taxon>Pseudomonadati</taxon>
        <taxon>Pseudomonadota</taxon>
        <taxon>Candidatus Muproteobacteria</taxon>
    </lineage>
</organism>
<evidence type="ECO:0000256" key="6">
    <source>
        <dbReference type="ARBA" id="ARBA00022989"/>
    </source>
</evidence>
<dbReference type="GO" id="GO:0006633">
    <property type="term" value="P:fatty acid biosynthetic process"/>
    <property type="evidence" value="ECO:0007669"/>
    <property type="project" value="UniProtKB-KW"/>
</dbReference>
<keyword evidence="3" id="KW-0444">Lipid biosynthesis</keyword>
<dbReference type="EMBL" id="MFSP01000015">
    <property type="protein sequence ID" value="OGI69717.1"/>
    <property type="molecule type" value="Genomic_DNA"/>
</dbReference>
<proteinExistence type="inferred from homology"/>
<dbReference type="InterPro" id="IPR005804">
    <property type="entry name" value="FA_desaturase_dom"/>
</dbReference>
<evidence type="ECO:0000256" key="7">
    <source>
        <dbReference type="ARBA" id="ARBA00023002"/>
    </source>
</evidence>
<evidence type="ECO:0000256" key="10">
    <source>
        <dbReference type="ARBA" id="ARBA00023136"/>
    </source>
</evidence>
<dbReference type="InterPro" id="IPR015876">
    <property type="entry name" value="Acyl-CoA_DS"/>
</dbReference>
<keyword evidence="7" id="KW-0560">Oxidoreductase</keyword>
<feature type="transmembrane region" description="Helical" evidence="12">
    <location>
        <begin position="67"/>
        <end position="89"/>
    </location>
</feature>
<evidence type="ECO:0000256" key="5">
    <source>
        <dbReference type="ARBA" id="ARBA00022832"/>
    </source>
</evidence>
<dbReference type="Pfam" id="PF00487">
    <property type="entry name" value="FA_desaturase"/>
    <property type="match status" value="1"/>
</dbReference>
<dbReference type="GO" id="GO:0016020">
    <property type="term" value="C:membrane"/>
    <property type="evidence" value="ECO:0007669"/>
    <property type="project" value="UniProtKB-SubCell"/>
</dbReference>
<comment type="similarity">
    <text evidence="2">Belongs to the fatty acid desaturase type 2 family.</text>
</comment>
<dbReference type="Proteomes" id="UP000179076">
    <property type="component" value="Unassembled WGS sequence"/>
</dbReference>
<evidence type="ECO:0000256" key="11">
    <source>
        <dbReference type="ARBA" id="ARBA00023160"/>
    </source>
</evidence>
<keyword evidence="11" id="KW-0275">Fatty acid biosynthesis</keyword>
<gene>
    <name evidence="14" type="ORF">A2W18_12840</name>
</gene>
<comment type="subcellular location">
    <subcellularLocation>
        <location evidence="1">Membrane</location>
        <topology evidence="1">Multi-pass membrane protein</topology>
    </subcellularLocation>
</comment>
<evidence type="ECO:0000256" key="4">
    <source>
        <dbReference type="ARBA" id="ARBA00022692"/>
    </source>
</evidence>
<feature type="transmembrane region" description="Helical" evidence="12">
    <location>
        <begin position="44"/>
        <end position="61"/>
    </location>
</feature>
<feature type="transmembrane region" description="Helical" evidence="12">
    <location>
        <begin position="210"/>
        <end position="228"/>
    </location>
</feature>
<dbReference type="PRINTS" id="PR00075">
    <property type="entry name" value="FACDDSATRASE"/>
</dbReference>
<evidence type="ECO:0000259" key="13">
    <source>
        <dbReference type="Pfam" id="PF00487"/>
    </source>
</evidence>
<dbReference type="PANTHER" id="PTHR11351">
    <property type="entry name" value="ACYL-COA DESATURASE"/>
    <property type="match status" value="1"/>
</dbReference>
<keyword evidence="9" id="KW-0443">Lipid metabolism</keyword>
<keyword evidence="6 12" id="KW-1133">Transmembrane helix</keyword>
<keyword evidence="4 12" id="KW-0812">Transmembrane</keyword>
<feature type="domain" description="Fatty acid desaturase" evidence="13">
    <location>
        <begin position="66"/>
        <end position="296"/>
    </location>
</feature>
<evidence type="ECO:0000256" key="1">
    <source>
        <dbReference type="ARBA" id="ARBA00004141"/>
    </source>
</evidence>
<evidence type="ECO:0000256" key="8">
    <source>
        <dbReference type="ARBA" id="ARBA00023004"/>
    </source>
</evidence>
<reference evidence="14 15" key="1">
    <citation type="journal article" date="2016" name="Nat. Commun.">
        <title>Thousands of microbial genomes shed light on interconnected biogeochemical processes in an aquifer system.</title>
        <authorList>
            <person name="Anantharaman K."/>
            <person name="Brown C.T."/>
            <person name="Hug L.A."/>
            <person name="Sharon I."/>
            <person name="Castelle C.J."/>
            <person name="Probst A.J."/>
            <person name="Thomas B.C."/>
            <person name="Singh A."/>
            <person name="Wilkins M.J."/>
            <person name="Karaoz U."/>
            <person name="Brodie E.L."/>
            <person name="Williams K.H."/>
            <person name="Hubbard S.S."/>
            <person name="Banfield J.F."/>
        </authorList>
    </citation>
    <scope>NUCLEOTIDE SEQUENCE [LARGE SCALE GENOMIC DNA]</scope>
</reference>
<evidence type="ECO:0000313" key="15">
    <source>
        <dbReference type="Proteomes" id="UP000179076"/>
    </source>
</evidence>
<dbReference type="CDD" id="cd03505">
    <property type="entry name" value="Delta9-FADS-like"/>
    <property type="match status" value="1"/>
</dbReference>
<accession>A0A1F6VJ85</accession>
<name>A0A1F6VJ85_9PROT</name>
<keyword evidence="8" id="KW-0408">Iron</keyword>
<evidence type="ECO:0000256" key="12">
    <source>
        <dbReference type="SAM" id="Phobius"/>
    </source>
</evidence>
<keyword evidence="10 12" id="KW-0472">Membrane</keyword>
<evidence type="ECO:0000313" key="14">
    <source>
        <dbReference type="EMBL" id="OGI69717.1"/>
    </source>
</evidence>
<evidence type="ECO:0000256" key="3">
    <source>
        <dbReference type="ARBA" id="ARBA00022516"/>
    </source>
</evidence>
<dbReference type="GO" id="GO:0016717">
    <property type="term" value="F:oxidoreductase activity, acting on paired donors, with oxidation of a pair of donors resulting in the reduction of molecular oxygen to two molecules of water"/>
    <property type="evidence" value="ECO:0007669"/>
    <property type="project" value="InterPro"/>
</dbReference>